<name>A0A7N0ZZQ8_KALFE</name>
<dbReference type="EnsemblPlants" id="Kaladp0054s0026.1.v1.1">
    <property type="protein sequence ID" value="Kaladp0054s0026.1.v1.1"/>
    <property type="gene ID" value="Kaladp0054s0026.v1.1"/>
</dbReference>
<sequence length="614" mass="67337">MMDPNNGVLDISSDEESDASDQQKNLQLLCDQLFKDADDDSDDVVVVREVFNSKQGVKCLSSPVAEENNIDEDKVQDRDDEEDDCVILDGDPDKMVSVEDTQDNMSDELVVVGEKGQVACRDFPHPRHLCVKYPFSSTLHKFHCEHCHCYVCELVAPCNLWGTGMSIVDHCHATDKQDLWKTERKNFKLKRCSSLPAVKMSVNASSLVPPPVTSEIGNLVRPLTRSITMPNNHVSVHPVPSAHAVRPMPSATAVRPMPSAPAVHPAPTTNLVDPRSGNNRYLQSSVTQQFPSGYTNYTCQKVRYQNTRMLGPQPAVFKRMNTSGAHRPTYRSAYSQPHAPIQSYAPSAAWNQPVNGGSSNRDYRLNKWVNLSSNMNTGPVHDPVPQSQHGNTLCTSAAYQQGTSNRTMAATTSTQNSNQQSNYPLKMTPSFLNASIPWVDNSPSSNSSLPQVIEPLQTEVAPQPNVSVPQTDNTTSRQWHQLPHTEVASNQNVSSLWAGNPNSSQLNLDVLAEALGFQGPDSGNAVSNQCLPVEQSGKGSSLALGSDNLTSAIPELENLHFEFEDWLMENQPVSGNPSEPPLFSEQNILSPEDAHIDANLLYDEWSALASAADM</sequence>
<dbReference type="AlphaFoldDB" id="A0A7N0ZZQ8"/>
<proteinExistence type="predicted"/>
<feature type="region of interest" description="Disordered" evidence="1">
    <location>
        <begin position="251"/>
        <end position="274"/>
    </location>
</feature>
<dbReference type="PANTHER" id="PTHR33443:SF30">
    <property type="entry name" value="SARCOSINE DEHYDROGENASE-2C PROTEIN"/>
    <property type="match status" value="1"/>
</dbReference>
<keyword evidence="3" id="KW-1185">Reference proteome</keyword>
<reference evidence="2" key="1">
    <citation type="submission" date="2021-01" db="UniProtKB">
        <authorList>
            <consortium name="EnsemblPlants"/>
        </authorList>
    </citation>
    <scope>IDENTIFICATION</scope>
</reference>
<dbReference type="Proteomes" id="UP000594263">
    <property type="component" value="Unplaced"/>
</dbReference>
<dbReference type="PANTHER" id="PTHR33443">
    <property type="entry name" value="ZGC:112980"/>
    <property type="match status" value="1"/>
</dbReference>
<dbReference type="Gramene" id="Kaladp0054s0026.1.v1.1">
    <property type="protein sequence ID" value="Kaladp0054s0026.1.v1.1"/>
    <property type="gene ID" value="Kaladp0054s0026.v1.1"/>
</dbReference>
<evidence type="ECO:0000313" key="2">
    <source>
        <dbReference type="EnsemblPlants" id="Kaladp0054s0026.1.v1.1"/>
    </source>
</evidence>
<evidence type="ECO:0000313" key="3">
    <source>
        <dbReference type="Proteomes" id="UP000594263"/>
    </source>
</evidence>
<accession>A0A7N0ZZQ8</accession>
<dbReference type="InterPro" id="IPR053234">
    <property type="entry name" value="RPM1_Interactor"/>
</dbReference>
<feature type="region of interest" description="Disordered" evidence="1">
    <location>
        <begin position="1"/>
        <end position="24"/>
    </location>
</feature>
<evidence type="ECO:0000256" key="1">
    <source>
        <dbReference type="SAM" id="MobiDB-lite"/>
    </source>
</evidence>
<protein>
    <submittedName>
        <fullName evidence="2">Uncharacterized protein</fullName>
    </submittedName>
</protein>
<organism evidence="2 3">
    <name type="scientific">Kalanchoe fedtschenkoi</name>
    <name type="common">Lavender scallops</name>
    <name type="synonym">South American air plant</name>
    <dbReference type="NCBI Taxonomy" id="63787"/>
    <lineage>
        <taxon>Eukaryota</taxon>
        <taxon>Viridiplantae</taxon>
        <taxon>Streptophyta</taxon>
        <taxon>Embryophyta</taxon>
        <taxon>Tracheophyta</taxon>
        <taxon>Spermatophyta</taxon>
        <taxon>Magnoliopsida</taxon>
        <taxon>eudicotyledons</taxon>
        <taxon>Gunneridae</taxon>
        <taxon>Pentapetalae</taxon>
        <taxon>Saxifragales</taxon>
        <taxon>Crassulaceae</taxon>
        <taxon>Kalanchoe</taxon>
    </lineage>
</organism>